<proteinExistence type="predicted"/>
<feature type="domain" description="Lon N-terminal" evidence="1">
    <location>
        <begin position="2"/>
        <end position="191"/>
    </location>
</feature>
<dbReference type="InterPro" id="IPR003111">
    <property type="entry name" value="Lon_prtase_N"/>
</dbReference>
<evidence type="ECO:0000259" key="1">
    <source>
        <dbReference type="SMART" id="SM00464"/>
    </source>
</evidence>
<protein>
    <recommendedName>
        <fullName evidence="1">Lon N-terminal domain-containing protein</fullName>
    </recommendedName>
</protein>
<gene>
    <name evidence="2" type="ORF">VST7929_01395</name>
</gene>
<evidence type="ECO:0000313" key="2">
    <source>
        <dbReference type="EMBL" id="CAH0533525.1"/>
    </source>
</evidence>
<dbReference type="Gene3D" id="1.10.4060.10">
    <property type="entry name" value="BPP1347 like domain"/>
    <property type="match status" value="1"/>
</dbReference>
<dbReference type="InterPro" id="IPR046336">
    <property type="entry name" value="Lon_prtase_N_sf"/>
</dbReference>
<dbReference type="SUPFAM" id="SSF88697">
    <property type="entry name" value="PUA domain-like"/>
    <property type="match status" value="1"/>
</dbReference>
<dbReference type="PANTHER" id="PTHR46732">
    <property type="entry name" value="ATP-DEPENDENT PROTEASE LA (LON) DOMAIN PROTEIN"/>
    <property type="match status" value="1"/>
</dbReference>
<accession>A0ABM8ZTN1</accession>
<reference evidence="2" key="1">
    <citation type="submission" date="2021-11" db="EMBL/GenBank/DDBJ databases">
        <authorList>
            <person name="Rodrigo-Torres L."/>
            <person name="Arahal R. D."/>
            <person name="Lucena T."/>
        </authorList>
    </citation>
    <scope>NUCLEOTIDE SEQUENCE</scope>
    <source>
        <strain evidence="2">CECT 7929</strain>
    </source>
</reference>
<keyword evidence="3" id="KW-1185">Reference proteome</keyword>
<dbReference type="Pfam" id="PF02190">
    <property type="entry name" value="LON_substr_bdg"/>
    <property type="match status" value="1"/>
</dbReference>
<dbReference type="SMART" id="SM00464">
    <property type="entry name" value="LON"/>
    <property type="match status" value="1"/>
</dbReference>
<sequence>MQLAAFPLASHLFPGGIMQLRIFEPRYVRMVKECCAQQCGFALAMIEEQHTEAEKQMLALGTLATHVKIIDFDQLEDGFFSITIQGVERVKIHDIRGDDDGLLVAQTIPLTNWAPSETPSHAQSMVLKLKAFFRSNPEYAALYPHFDYQNAVWLCYRWLEILPLSCQQKQSLLSRDSHQDTLRFLQALFQQIDEQDAEHDE</sequence>
<organism evidence="2 3">
    <name type="scientific">Vibrio stylophorae</name>
    <dbReference type="NCBI Taxonomy" id="659351"/>
    <lineage>
        <taxon>Bacteria</taxon>
        <taxon>Pseudomonadati</taxon>
        <taxon>Pseudomonadota</taxon>
        <taxon>Gammaproteobacteria</taxon>
        <taxon>Vibrionales</taxon>
        <taxon>Vibrionaceae</taxon>
        <taxon>Vibrio</taxon>
    </lineage>
</organism>
<dbReference type="PANTHER" id="PTHR46732:SF8">
    <property type="entry name" value="ATP-DEPENDENT PROTEASE LA (LON) DOMAIN PROTEIN"/>
    <property type="match status" value="1"/>
</dbReference>
<dbReference type="Proteomes" id="UP000838672">
    <property type="component" value="Unassembled WGS sequence"/>
</dbReference>
<dbReference type="InterPro" id="IPR015947">
    <property type="entry name" value="PUA-like_sf"/>
</dbReference>
<dbReference type="RefSeq" id="WP_237465966.1">
    <property type="nucleotide sequence ID" value="NZ_CAKLDI010000001.1"/>
</dbReference>
<evidence type="ECO:0000313" key="3">
    <source>
        <dbReference type="Proteomes" id="UP000838672"/>
    </source>
</evidence>
<name>A0ABM8ZTN1_9VIBR</name>
<comment type="caution">
    <text evidence="2">The sequence shown here is derived from an EMBL/GenBank/DDBJ whole genome shotgun (WGS) entry which is preliminary data.</text>
</comment>
<dbReference type="Gene3D" id="2.30.130.40">
    <property type="entry name" value="LON domain-like"/>
    <property type="match status" value="1"/>
</dbReference>
<dbReference type="EMBL" id="CAKLDI010000001">
    <property type="protein sequence ID" value="CAH0533525.1"/>
    <property type="molecule type" value="Genomic_DNA"/>
</dbReference>